<evidence type="ECO:0000313" key="1">
    <source>
        <dbReference type="EMBL" id="CAG1984439.1"/>
    </source>
</evidence>
<dbReference type="Proteomes" id="UP000746612">
    <property type="component" value="Unassembled WGS sequence"/>
</dbReference>
<dbReference type="EMBL" id="CAJPIJ010000131">
    <property type="protein sequence ID" value="CAG1984439.1"/>
    <property type="molecule type" value="Genomic_DNA"/>
</dbReference>
<accession>A0A9N8RD63</accession>
<protein>
    <submittedName>
        <fullName evidence="1">Uncharacterized protein</fullName>
    </submittedName>
</protein>
<comment type="caution">
    <text evidence="1">The sequence shown here is derived from an EMBL/GenBank/DDBJ whole genome shotgun (WGS) entry which is preliminary data.</text>
</comment>
<organism evidence="1 2">
    <name type="scientific">Gibberella zeae</name>
    <name type="common">Wheat head blight fungus</name>
    <name type="synonym">Fusarium graminearum</name>
    <dbReference type="NCBI Taxonomy" id="5518"/>
    <lineage>
        <taxon>Eukaryota</taxon>
        <taxon>Fungi</taxon>
        <taxon>Dikarya</taxon>
        <taxon>Ascomycota</taxon>
        <taxon>Pezizomycotina</taxon>
        <taxon>Sordariomycetes</taxon>
        <taxon>Hypocreomycetidae</taxon>
        <taxon>Hypocreales</taxon>
        <taxon>Nectriaceae</taxon>
        <taxon>Fusarium</taxon>
    </lineage>
</organism>
<dbReference type="AlphaFoldDB" id="A0A9N8RD63"/>
<proteinExistence type="predicted"/>
<sequence length="99" mass="10792">MNSTDHISLQRLGTLCIRQDLAALFCFVLLSPSKRVKLLLLICSSLCFGLNMSSGATASNNTIHCSSDMIFVSAVPRINLYDPIGSFVRLIIRSSVSAR</sequence>
<evidence type="ECO:0000313" key="2">
    <source>
        <dbReference type="Proteomes" id="UP000746612"/>
    </source>
</evidence>
<name>A0A9N8RD63_GIBZA</name>
<gene>
    <name evidence="1" type="ORF">MDCFG202_LOCUS249912</name>
</gene>
<reference evidence="1" key="1">
    <citation type="submission" date="2021-03" db="EMBL/GenBank/DDBJ databases">
        <authorList>
            <person name="Alouane T."/>
            <person name="Langin T."/>
            <person name="Bonhomme L."/>
        </authorList>
    </citation>
    <scope>NUCLEOTIDE SEQUENCE</scope>
    <source>
        <strain evidence="1">MDC_Fg202</strain>
    </source>
</reference>